<keyword evidence="2" id="KW-0808">Transferase</keyword>
<organism evidence="2 3">
    <name type="scientific">Microlunatus flavus</name>
    <dbReference type="NCBI Taxonomy" id="1036181"/>
    <lineage>
        <taxon>Bacteria</taxon>
        <taxon>Bacillati</taxon>
        <taxon>Actinomycetota</taxon>
        <taxon>Actinomycetes</taxon>
        <taxon>Propionibacteriales</taxon>
        <taxon>Propionibacteriaceae</taxon>
        <taxon>Microlunatus</taxon>
    </lineage>
</organism>
<dbReference type="InterPro" id="IPR029063">
    <property type="entry name" value="SAM-dependent_MTases_sf"/>
</dbReference>
<feature type="domain" description="Methyltransferase type 11" evidence="1">
    <location>
        <begin position="38"/>
        <end position="125"/>
    </location>
</feature>
<name>A0A1H9FKQ3_9ACTN</name>
<keyword evidence="2" id="KW-0489">Methyltransferase</keyword>
<gene>
    <name evidence="2" type="ORF">SAMN05421756_103306</name>
</gene>
<sequence length="257" mass="26815">MTGWGDPQAYAASFGPLCAQTVDAVVEACGPAGRGMFLDVGCGTGALGRAAARAGWRAVLVDADQAMARTATSSGLAPVVVGELPRLPFADDTFDAVGANFVVNHTDDPRAAVRELARVAAPGRRVALTIWPERLIAVNELWNDVMVAAQVEPPPRRALPTGLDFERTVPGLAALVREAGLADVEVHEAAVVLRIPPADLWRAADGGIATIGAVYRAQPPEGRVRMREAFDRITAAAERDGLLVLPGSALLAAGSTR</sequence>
<dbReference type="EMBL" id="FOFA01000003">
    <property type="protein sequence ID" value="SEQ38466.1"/>
    <property type="molecule type" value="Genomic_DNA"/>
</dbReference>
<dbReference type="SUPFAM" id="SSF53335">
    <property type="entry name" value="S-adenosyl-L-methionine-dependent methyltransferases"/>
    <property type="match status" value="1"/>
</dbReference>
<dbReference type="RefSeq" id="WP_091179082.1">
    <property type="nucleotide sequence ID" value="NZ_FOFA01000003.1"/>
</dbReference>
<dbReference type="Gene3D" id="3.40.50.150">
    <property type="entry name" value="Vaccinia Virus protein VP39"/>
    <property type="match status" value="1"/>
</dbReference>
<dbReference type="Proteomes" id="UP000198504">
    <property type="component" value="Unassembled WGS sequence"/>
</dbReference>
<proteinExistence type="predicted"/>
<dbReference type="Pfam" id="PF08241">
    <property type="entry name" value="Methyltransf_11"/>
    <property type="match status" value="1"/>
</dbReference>
<evidence type="ECO:0000313" key="3">
    <source>
        <dbReference type="Proteomes" id="UP000198504"/>
    </source>
</evidence>
<protein>
    <submittedName>
        <fullName evidence="2">Methyltransferase domain-containing protein</fullName>
    </submittedName>
</protein>
<dbReference type="GO" id="GO:0008757">
    <property type="term" value="F:S-adenosylmethionine-dependent methyltransferase activity"/>
    <property type="evidence" value="ECO:0007669"/>
    <property type="project" value="InterPro"/>
</dbReference>
<dbReference type="GO" id="GO:0032259">
    <property type="term" value="P:methylation"/>
    <property type="evidence" value="ECO:0007669"/>
    <property type="project" value="UniProtKB-KW"/>
</dbReference>
<keyword evidence="3" id="KW-1185">Reference proteome</keyword>
<accession>A0A1H9FKQ3</accession>
<dbReference type="OrthoDB" id="448116at2"/>
<dbReference type="PANTHER" id="PTHR43591">
    <property type="entry name" value="METHYLTRANSFERASE"/>
    <property type="match status" value="1"/>
</dbReference>
<evidence type="ECO:0000313" key="2">
    <source>
        <dbReference type="EMBL" id="SEQ38466.1"/>
    </source>
</evidence>
<dbReference type="STRING" id="1036181.SAMN05421756_103306"/>
<evidence type="ECO:0000259" key="1">
    <source>
        <dbReference type="Pfam" id="PF08241"/>
    </source>
</evidence>
<dbReference type="InterPro" id="IPR013216">
    <property type="entry name" value="Methyltransf_11"/>
</dbReference>
<dbReference type="CDD" id="cd02440">
    <property type="entry name" value="AdoMet_MTases"/>
    <property type="match status" value="1"/>
</dbReference>
<reference evidence="3" key="1">
    <citation type="submission" date="2016-10" db="EMBL/GenBank/DDBJ databases">
        <authorList>
            <person name="Varghese N."/>
            <person name="Submissions S."/>
        </authorList>
    </citation>
    <scope>NUCLEOTIDE SEQUENCE [LARGE SCALE GENOMIC DNA]</scope>
    <source>
        <strain evidence="3">CGMCC 4.6856</strain>
    </source>
</reference>
<dbReference type="AlphaFoldDB" id="A0A1H9FKQ3"/>